<comment type="caution">
    <text evidence="2">The sequence shown here is derived from an EMBL/GenBank/DDBJ whole genome shotgun (WGS) entry which is preliminary data.</text>
</comment>
<feature type="region of interest" description="Disordered" evidence="1">
    <location>
        <begin position="1"/>
        <end position="59"/>
    </location>
</feature>
<gene>
    <name evidence="2" type="ORF">B0H17DRAFT_1074742</name>
</gene>
<accession>A0AAD7D7Q8</accession>
<proteinExistence type="predicted"/>
<dbReference type="EMBL" id="JARKIE010000112">
    <property type="protein sequence ID" value="KAJ7682955.1"/>
    <property type="molecule type" value="Genomic_DNA"/>
</dbReference>
<organism evidence="2 3">
    <name type="scientific">Mycena rosella</name>
    <name type="common">Pink bonnet</name>
    <name type="synonym">Agaricus rosellus</name>
    <dbReference type="NCBI Taxonomy" id="1033263"/>
    <lineage>
        <taxon>Eukaryota</taxon>
        <taxon>Fungi</taxon>
        <taxon>Dikarya</taxon>
        <taxon>Basidiomycota</taxon>
        <taxon>Agaricomycotina</taxon>
        <taxon>Agaricomycetes</taxon>
        <taxon>Agaricomycetidae</taxon>
        <taxon>Agaricales</taxon>
        <taxon>Marasmiineae</taxon>
        <taxon>Mycenaceae</taxon>
        <taxon>Mycena</taxon>
    </lineage>
</organism>
<dbReference type="Proteomes" id="UP001221757">
    <property type="component" value="Unassembled WGS sequence"/>
</dbReference>
<reference evidence="2" key="1">
    <citation type="submission" date="2023-03" db="EMBL/GenBank/DDBJ databases">
        <title>Massive genome expansion in bonnet fungi (Mycena s.s.) driven by repeated elements and novel gene families across ecological guilds.</title>
        <authorList>
            <consortium name="Lawrence Berkeley National Laboratory"/>
            <person name="Harder C.B."/>
            <person name="Miyauchi S."/>
            <person name="Viragh M."/>
            <person name="Kuo A."/>
            <person name="Thoen E."/>
            <person name="Andreopoulos B."/>
            <person name="Lu D."/>
            <person name="Skrede I."/>
            <person name="Drula E."/>
            <person name="Henrissat B."/>
            <person name="Morin E."/>
            <person name="Kohler A."/>
            <person name="Barry K."/>
            <person name="LaButti K."/>
            <person name="Morin E."/>
            <person name="Salamov A."/>
            <person name="Lipzen A."/>
            <person name="Mereny Z."/>
            <person name="Hegedus B."/>
            <person name="Baldrian P."/>
            <person name="Stursova M."/>
            <person name="Weitz H."/>
            <person name="Taylor A."/>
            <person name="Grigoriev I.V."/>
            <person name="Nagy L.G."/>
            <person name="Martin F."/>
            <person name="Kauserud H."/>
        </authorList>
    </citation>
    <scope>NUCLEOTIDE SEQUENCE</scope>
    <source>
        <strain evidence="2">CBHHK067</strain>
    </source>
</reference>
<feature type="compositionally biased region" description="Polar residues" evidence="1">
    <location>
        <begin position="1"/>
        <end position="15"/>
    </location>
</feature>
<sequence>MSSLPRHNTRSTHPTYRSPVKPGRPQHPESPQCRACRVTHTGEPPTDGRRVSVCSRRAV</sequence>
<evidence type="ECO:0000313" key="3">
    <source>
        <dbReference type="Proteomes" id="UP001221757"/>
    </source>
</evidence>
<name>A0AAD7D7Q8_MYCRO</name>
<keyword evidence="3" id="KW-1185">Reference proteome</keyword>
<evidence type="ECO:0000313" key="2">
    <source>
        <dbReference type="EMBL" id="KAJ7682955.1"/>
    </source>
</evidence>
<evidence type="ECO:0000256" key="1">
    <source>
        <dbReference type="SAM" id="MobiDB-lite"/>
    </source>
</evidence>
<dbReference type="AlphaFoldDB" id="A0AAD7D7Q8"/>
<protein>
    <submittedName>
        <fullName evidence="2">Uncharacterized protein</fullName>
    </submittedName>
</protein>